<dbReference type="Gene3D" id="3.40.50.410">
    <property type="entry name" value="von Willebrand factor, type A domain"/>
    <property type="match status" value="1"/>
</dbReference>
<dbReference type="Pfam" id="PF25043">
    <property type="entry name" value="DUF7788"/>
    <property type="match status" value="1"/>
</dbReference>
<name>A0AAX6HTK1_IRIPA</name>
<dbReference type="InterPro" id="IPR058580">
    <property type="entry name" value="DUF2828"/>
</dbReference>
<evidence type="ECO:0000259" key="3">
    <source>
        <dbReference type="Pfam" id="PF25043"/>
    </source>
</evidence>
<dbReference type="Pfam" id="PF11443">
    <property type="entry name" value="DUF2828"/>
    <property type="match status" value="1"/>
</dbReference>
<dbReference type="SUPFAM" id="SSF53300">
    <property type="entry name" value="vWA-like"/>
    <property type="match status" value="1"/>
</dbReference>
<evidence type="ECO:0000313" key="5">
    <source>
        <dbReference type="Proteomes" id="UP001140949"/>
    </source>
</evidence>
<dbReference type="PANTHER" id="PTHR31373:SF17">
    <property type="entry name" value="OS06G0652100 PROTEIN"/>
    <property type="match status" value="1"/>
</dbReference>
<organism evidence="4 5">
    <name type="scientific">Iris pallida</name>
    <name type="common">Sweet iris</name>
    <dbReference type="NCBI Taxonomy" id="29817"/>
    <lineage>
        <taxon>Eukaryota</taxon>
        <taxon>Viridiplantae</taxon>
        <taxon>Streptophyta</taxon>
        <taxon>Embryophyta</taxon>
        <taxon>Tracheophyta</taxon>
        <taxon>Spermatophyta</taxon>
        <taxon>Magnoliopsida</taxon>
        <taxon>Liliopsida</taxon>
        <taxon>Asparagales</taxon>
        <taxon>Iridaceae</taxon>
        <taxon>Iridoideae</taxon>
        <taxon>Irideae</taxon>
        <taxon>Iris</taxon>
    </lineage>
</organism>
<feature type="region of interest" description="Disordered" evidence="1">
    <location>
        <begin position="194"/>
        <end position="223"/>
    </location>
</feature>
<feature type="region of interest" description="Disordered" evidence="1">
    <location>
        <begin position="1"/>
        <end position="53"/>
    </location>
</feature>
<evidence type="ECO:0000313" key="4">
    <source>
        <dbReference type="EMBL" id="KAJ6844033.1"/>
    </source>
</evidence>
<dbReference type="InterPro" id="IPR036465">
    <property type="entry name" value="vWFA_dom_sf"/>
</dbReference>
<feature type="domain" description="DUF7788" evidence="3">
    <location>
        <begin position="456"/>
        <end position="638"/>
    </location>
</feature>
<reference evidence="4" key="2">
    <citation type="submission" date="2023-04" db="EMBL/GenBank/DDBJ databases">
        <authorList>
            <person name="Bruccoleri R.E."/>
            <person name="Oakeley E.J."/>
            <person name="Faust A.-M."/>
            <person name="Dessus-Babus S."/>
            <person name="Altorfer M."/>
            <person name="Burckhardt D."/>
            <person name="Oertli M."/>
            <person name="Naumann U."/>
            <person name="Petersen F."/>
            <person name="Wong J."/>
        </authorList>
    </citation>
    <scope>NUCLEOTIDE SEQUENCE</scope>
    <source>
        <strain evidence="4">GSM-AAB239-AS_SAM_17_03QT</strain>
        <tissue evidence="4">Leaf</tissue>
    </source>
</reference>
<gene>
    <name evidence="4" type="ORF">M6B38_294270</name>
</gene>
<dbReference type="PANTHER" id="PTHR31373">
    <property type="entry name" value="OS06G0652100 PROTEIN"/>
    <property type="match status" value="1"/>
</dbReference>
<dbReference type="AlphaFoldDB" id="A0AAX6HTK1"/>
<protein>
    <submittedName>
        <fullName evidence="4">Uncharacterized protein</fullName>
    </submittedName>
</protein>
<dbReference type="InterPro" id="IPR056690">
    <property type="entry name" value="DUF7788"/>
</dbReference>
<evidence type="ECO:0000256" key="1">
    <source>
        <dbReference type="SAM" id="MobiDB-lite"/>
    </source>
</evidence>
<reference evidence="4" key="1">
    <citation type="journal article" date="2023" name="GigaByte">
        <title>Genome assembly of the bearded iris, Iris pallida Lam.</title>
        <authorList>
            <person name="Bruccoleri R.E."/>
            <person name="Oakeley E.J."/>
            <person name="Faust A.M.E."/>
            <person name="Altorfer M."/>
            <person name="Dessus-Babus S."/>
            <person name="Burckhardt D."/>
            <person name="Oertli M."/>
            <person name="Naumann U."/>
            <person name="Petersen F."/>
            <person name="Wong J."/>
        </authorList>
    </citation>
    <scope>NUCLEOTIDE SEQUENCE</scope>
    <source>
        <strain evidence="4">GSM-AAB239-AS_SAM_17_03QT</strain>
    </source>
</reference>
<comment type="caution">
    <text evidence="4">The sequence shown here is derived from an EMBL/GenBank/DDBJ whole genome shotgun (WGS) entry which is preliminary data.</text>
</comment>
<dbReference type="InterPro" id="IPR011205">
    <property type="entry name" value="UCP015417_vWA"/>
</dbReference>
<sequence>MSPPYSSIIPLIGPPEARHQTQTQTQNQTQTQTQTHPQPDPGPDSSTFVSLLDSSFNNKEPPIPMGLTENNSLTHLSSGNPCLDFFFQVVPDTSPDTVVSLLSSAWARDPLAALKLVCHLRGVRGTGKSDREGFYASALWLHSHHPKTLALNVPSLAHFGYIKDLLEILYRLIHGADARSAAKEERETTWRAARDLRRRRRRQKKNDKNGKQQKKDAASREDRIAAELSRATIASEKAAGERRSKRTDLAARSLERYSRDPEYRFLHDRIADFFAERLASDAERLRAGKPFDVGLAAKWCPSLDSSFDRSTLLCESIARRMFPKDHPDYAELEDEHYAYRVRLRLRRDVLVPLREALDLPEVYMSGGRWGSLPYSRVASVAMKNYTEIFKKHDEERFDEYLSKVKEGKAKIAAGALLPHEILASIRKEDDDGKNEVAELQWQRMVRDMTEKGSLKSCIAVCDVSGSMGGTPMEVCIALGILTSEVSEEPWQGRVITFSGNPQLHKIEGGSLKEKMRFVRSMDWGMNTDFQKVFDRLLEVAVEGKLEKEKMIRRIFVFSDMEFDQASANNWGTDYEVIYRKFQESGYGDCVPEIVFWNLRDSRSTPVPSTQKGVAMVSGFSKNLLKLFLEGGKALSPEVVMEDAISGKEYQNLVVFD</sequence>
<feature type="compositionally biased region" description="Basic residues" evidence="1">
    <location>
        <begin position="196"/>
        <end position="205"/>
    </location>
</feature>
<feature type="compositionally biased region" description="Polar residues" evidence="1">
    <location>
        <begin position="44"/>
        <end position="53"/>
    </location>
</feature>
<keyword evidence="5" id="KW-1185">Reference proteome</keyword>
<dbReference type="PIRSF" id="PIRSF015417">
    <property type="entry name" value="T31B5_30_vWA"/>
    <property type="match status" value="1"/>
</dbReference>
<dbReference type="Proteomes" id="UP001140949">
    <property type="component" value="Unassembled WGS sequence"/>
</dbReference>
<dbReference type="EMBL" id="JANAVB010006796">
    <property type="protein sequence ID" value="KAJ6844033.1"/>
    <property type="molecule type" value="Genomic_DNA"/>
</dbReference>
<evidence type="ECO:0000259" key="2">
    <source>
        <dbReference type="Pfam" id="PF11443"/>
    </source>
</evidence>
<feature type="compositionally biased region" description="Low complexity" evidence="1">
    <location>
        <begin position="20"/>
        <end position="35"/>
    </location>
</feature>
<proteinExistence type="predicted"/>
<feature type="domain" description="DUF2828" evidence="2">
    <location>
        <begin position="68"/>
        <end position="454"/>
    </location>
</feature>
<accession>A0AAX6HTK1</accession>
<feature type="compositionally biased region" description="Basic and acidic residues" evidence="1">
    <location>
        <begin position="206"/>
        <end position="223"/>
    </location>
</feature>